<dbReference type="Proteomes" id="UP000443423">
    <property type="component" value="Unassembled WGS sequence"/>
</dbReference>
<dbReference type="Gene3D" id="3.10.180.10">
    <property type="entry name" value="2,3-Dihydroxybiphenyl 1,2-Dioxygenase, domain 1"/>
    <property type="match status" value="1"/>
</dbReference>
<organism evidence="1 2">
    <name type="scientific">Haloferax marinum</name>
    <dbReference type="NCBI Taxonomy" id="2666143"/>
    <lineage>
        <taxon>Archaea</taxon>
        <taxon>Methanobacteriati</taxon>
        <taxon>Methanobacteriota</taxon>
        <taxon>Stenosarchaea group</taxon>
        <taxon>Halobacteria</taxon>
        <taxon>Halobacteriales</taxon>
        <taxon>Haloferacaceae</taxon>
        <taxon>Haloferax</taxon>
    </lineage>
</organism>
<dbReference type="RefSeq" id="WP_151110453.1">
    <property type="nucleotide sequence ID" value="NZ_WKJQ01000001.1"/>
</dbReference>
<dbReference type="OrthoDB" id="304574at2157"/>
<reference evidence="1 2" key="1">
    <citation type="submission" date="2019-11" db="EMBL/GenBank/DDBJ databases">
        <title>Whole genome sequence of Haloferax sp. MBLA0078.</title>
        <authorList>
            <person name="Seo M.-J."/>
            <person name="Cho E.-S."/>
        </authorList>
    </citation>
    <scope>NUCLEOTIDE SEQUENCE [LARGE SCALE GENOMIC DNA]</scope>
    <source>
        <strain evidence="1 2">MBLA0078</strain>
    </source>
</reference>
<dbReference type="SUPFAM" id="SSF54593">
    <property type="entry name" value="Glyoxalase/Bleomycin resistance protein/Dihydroxybiphenyl dioxygenase"/>
    <property type="match status" value="1"/>
</dbReference>
<dbReference type="AlphaFoldDB" id="A0A6A8G6I6"/>
<name>A0A6A8G6I6_9EURY</name>
<dbReference type="CDD" id="cd06587">
    <property type="entry name" value="VOC"/>
    <property type="match status" value="1"/>
</dbReference>
<comment type="caution">
    <text evidence="1">The sequence shown here is derived from an EMBL/GenBank/DDBJ whole genome shotgun (WGS) entry which is preliminary data.</text>
</comment>
<accession>A0A6A8G6I6</accession>
<dbReference type="InterPro" id="IPR029068">
    <property type="entry name" value="Glyas_Bleomycin-R_OHBP_Dase"/>
</dbReference>
<dbReference type="EMBL" id="WKJQ01000001">
    <property type="protein sequence ID" value="MRW96238.1"/>
    <property type="molecule type" value="Genomic_DNA"/>
</dbReference>
<sequence>MHFHRVAIAAADPISLCEFYTETLGFGAVSGSQRSVTAGETTLWFELGDTDADHLAFTVDADVESVIAWVDEQVGVLETDEGPSIRFDFLDCDSVYFEDPEGNIIEYICYDGQSSGTFDPETDIVGVTEVGMAVPDVQSFVAELTDALDVEILSEFGGGTVAFIGDKTGRFVVAPTGRPWFPTDRNAALDPVSVQCDAEGTFDPEGLPYRVNVQQ</sequence>
<evidence type="ECO:0000313" key="2">
    <source>
        <dbReference type="Proteomes" id="UP000443423"/>
    </source>
</evidence>
<proteinExistence type="predicted"/>
<keyword evidence="2" id="KW-1185">Reference proteome</keyword>
<protein>
    <submittedName>
        <fullName evidence="1">VOC family protein</fullName>
    </submittedName>
</protein>
<evidence type="ECO:0000313" key="1">
    <source>
        <dbReference type="EMBL" id="MRW96238.1"/>
    </source>
</evidence>
<gene>
    <name evidence="1" type="ORF">GJR99_06565</name>
</gene>